<organism evidence="1 2">
    <name type="scientific">Nezara viridula</name>
    <name type="common">Southern green stink bug</name>
    <name type="synonym">Cimex viridulus</name>
    <dbReference type="NCBI Taxonomy" id="85310"/>
    <lineage>
        <taxon>Eukaryota</taxon>
        <taxon>Metazoa</taxon>
        <taxon>Ecdysozoa</taxon>
        <taxon>Arthropoda</taxon>
        <taxon>Hexapoda</taxon>
        <taxon>Insecta</taxon>
        <taxon>Pterygota</taxon>
        <taxon>Neoptera</taxon>
        <taxon>Paraneoptera</taxon>
        <taxon>Hemiptera</taxon>
        <taxon>Heteroptera</taxon>
        <taxon>Panheteroptera</taxon>
        <taxon>Pentatomomorpha</taxon>
        <taxon>Pentatomoidea</taxon>
        <taxon>Pentatomidae</taxon>
        <taxon>Pentatominae</taxon>
        <taxon>Nezara</taxon>
    </lineage>
</organism>
<dbReference type="InterPro" id="IPR019399">
    <property type="entry name" value="Parkin_co-regulated_protein"/>
</dbReference>
<sequence>MVLFNYEKTDLPGTAKMHYSRTTQIKSGIKKLTPPLVVPPFSIQANCHRNVIVEPFSSKKNSVTKPYPIGNTVFRRHYERGDFPIAMEFDQTGKKVAWKVNINEIDYAYHLPLFFNGLCEVEYPYSYFAQEGIKDLLLNGKKRVLPVLPQLILPIKNALNTKNRTIIAATLKILQVLVSNSETIGEALVPYYRQILPPLNLYKSLNVNIGADIDYSQQKRENIGELVQETLEMLETYGGKDAFINIKYMIPTYESCIQS</sequence>
<dbReference type="GO" id="GO:0051879">
    <property type="term" value="F:Hsp90 protein binding"/>
    <property type="evidence" value="ECO:0007669"/>
    <property type="project" value="TreeGrafter"/>
</dbReference>
<dbReference type="OrthoDB" id="5954824at2759"/>
<name>A0A9P0HPJ0_NEZVI</name>
<dbReference type="Proteomes" id="UP001152798">
    <property type="component" value="Chromosome 6"/>
</dbReference>
<dbReference type="SUPFAM" id="SSF48371">
    <property type="entry name" value="ARM repeat"/>
    <property type="match status" value="1"/>
</dbReference>
<protein>
    <submittedName>
        <fullName evidence="1">Uncharacterized protein</fullName>
    </submittedName>
</protein>
<dbReference type="GO" id="GO:0030544">
    <property type="term" value="F:Hsp70 protein binding"/>
    <property type="evidence" value="ECO:0007669"/>
    <property type="project" value="TreeGrafter"/>
</dbReference>
<gene>
    <name evidence="1" type="ORF">NEZAVI_LOCUS13670</name>
</gene>
<evidence type="ECO:0000313" key="2">
    <source>
        <dbReference type="Proteomes" id="UP001152798"/>
    </source>
</evidence>
<dbReference type="PANTHER" id="PTHR21207:SF2">
    <property type="entry name" value="PARKIN COREGULATED GENE PROTEIN"/>
    <property type="match status" value="1"/>
</dbReference>
<keyword evidence="2" id="KW-1185">Reference proteome</keyword>
<proteinExistence type="predicted"/>
<dbReference type="AlphaFoldDB" id="A0A9P0HPJ0"/>
<dbReference type="Pfam" id="PF10274">
    <property type="entry name" value="ParcG"/>
    <property type="match status" value="1"/>
</dbReference>
<dbReference type="EMBL" id="OV725082">
    <property type="protein sequence ID" value="CAH1405457.1"/>
    <property type="molecule type" value="Genomic_DNA"/>
</dbReference>
<dbReference type="PANTHER" id="PTHR21207">
    <property type="entry name" value="PARKIN COREGULATED GENE PROTEIN PARK2 COREGULATED"/>
    <property type="match status" value="1"/>
</dbReference>
<evidence type="ECO:0000313" key="1">
    <source>
        <dbReference type="EMBL" id="CAH1405457.1"/>
    </source>
</evidence>
<dbReference type="InterPro" id="IPR016024">
    <property type="entry name" value="ARM-type_fold"/>
</dbReference>
<reference evidence="1" key="1">
    <citation type="submission" date="2022-01" db="EMBL/GenBank/DDBJ databases">
        <authorList>
            <person name="King R."/>
        </authorList>
    </citation>
    <scope>NUCLEOTIDE SEQUENCE</scope>
</reference>
<accession>A0A9P0HPJ0</accession>